<keyword evidence="10" id="KW-1185">Reference proteome</keyword>
<dbReference type="PROSITE" id="PS00518">
    <property type="entry name" value="ZF_RING_1"/>
    <property type="match status" value="1"/>
</dbReference>
<dbReference type="PANTHER" id="PTHR25462:SF296">
    <property type="entry name" value="MEIOTIC P26, ISOFORM F"/>
    <property type="match status" value="1"/>
</dbReference>
<dbReference type="SUPFAM" id="SSF57845">
    <property type="entry name" value="B-box zinc-binding domain"/>
    <property type="match status" value="1"/>
</dbReference>
<feature type="compositionally biased region" description="Low complexity" evidence="6">
    <location>
        <begin position="493"/>
        <end position="502"/>
    </location>
</feature>
<dbReference type="InterPro" id="IPR001841">
    <property type="entry name" value="Znf_RING"/>
</dbReference>
<dbReference type="InterPro" id="IPR047153">
    <property type="entry name" value="TRIM45/56/19-like"/>
</dbReference>
<reference evidence="9" key="1">
    <citation type="submission" date="2022-03" db="EMBL/GenBank/DDBJ databases">
        <authorList>
            <person name="Martin C."/>
        </authorList>
    </citation>
    <scope>NUCLEOTIDE SEQUENCE</scope>
</reference>
<feature type="domain" description="B box-type" evidence="8">
    <location>
        <begin position="96"/>
        <end position="137"/>
    </location>
</feature>
<dbReference type="SMART" id="SM00336">
    <property type="entry name" value="BBOX"/>
    <property type="match status" value="1"/>
</dbReference>
<dbReference type="CDD" id="cd19756">
    <property type="entry name" value="Bbox2"/>
    <property type="match status" value="1"/>
</dbReference>
<dbReference type="InterPro" id="IPR018957">
    <property type="entry name" value="Znf_C3HC4_RING-type"/>
</dbReference>
<keyword evidence="5" id="KW-0175">Coiled coil</keyword>
<evidence type="ECO:0000256" key="1">
    <source>
        <dbReference type="ARBA" id="ARBA00022723"/>
    </source>
</evidence>
<accession>A0A8S4N0Q7</accession>
<evidence type="ECO:0000256" key="3">
    <source>
        <dbReference type="ARBA" id="ARBA00022833"/>
    </source>
</evidence>
<keyword evidence="2 4" id="KW-0863">Zinc-finger</keyword>
<dbReference type="EMBL" id="CAIIXF020000001">
    <property type="protein sequence ID" value="CAH1774374.1"/>
    <property type="molecule type" value="Genomic_DNA"/>
</dbReference>
<evidence type="ECO:0000256" key="4">
    <source>
        <dbReference type="PROSITE-ProRule" id="PRU00024"/>
    </source>
</evidence>
<dbReference type="SUPFAM" id="SSF57850">
    <property type="entry name" value="RING/U-box"/>
    <property type="match status" value="1"/>
</dbReference>
<feature type="region of interest" description="Disordered" evidence="6">
    <location>
        <begin position="371"/>
        <end position="391"/>
    </location>
</feature>
<feature type="region of interest" description="Disordered" evidence="6">
    <location>
        <begin position="493"/>
        <end position="516"/>
    </location>
</feature>
<dbReference type="InterPro" id="IPR017907">
    <property type="entry name" value="Znf_RING_CS"/>
</dbReference>
<sequence length="573" mass="64531">MEQAFPSMTAEINKCLVCELCLDDITNPKVLPCQHTFCFKCIKGLVECNTESRHIPCPLCREKWEVPIEGPDGLKTNLLMKRILSIKKKRNEGSKPKSDMCEKHPDGQLKVFCKTDNSILCYECLAKDHPGHTFIDIAKAAELHEKELRNETEACVKMLRKKADNLREEKDLFKNVLADRLKVEKAIEKAFNSIIECIAKHQKNYSFTEEDEEGLRLSIATEESKLSRLDTIKGASGHAEMIRMCETLKREGLPKSHYIQFTEIISLQYKPSDISKSHVEFGKLVPRKPSRQATRQLEELYPRQLSPEELVIGQTDPYRELPSGKLAPGEHSQRQLDPPGELPHVRIAPEQSDLLGELTTLVEPAIELIGPGQLPPRTLSSPEEISPLSEHAPDQIGRGQLISGHLDPEQITPKLDPFDLSGPRQFKKCEDTDSGKPPKQLSSLQSLEDISLGQIAAGQVRTMFKDDLESLVLHNLSSDNVHKDNFPVQLRIPAPRQPPSRQRAPEQCPTEHPRKYSDNNECVARVTNQIEMAPTTAIYGKLSKERLLPFEKALNENQANKANSSRPQTVGKL</sequence>
<organism evidence="9 10">
    <name type="scientific">Owenia fusiformis</name>
    <name type="common">Polychaete worm</name>
    <dbReference type="NCBI Taxonomy" id="6347"/>
    <lineage>
        <taxon>Eukaryota</taxon>
        <taxon>Metazoa</taxon>
        <taxon>Spiralia</taxon>
        <taxon>Lophotrochozoa</taxon>
        <taxon>Annelida</taxon>
        <taxon>Polychaeta</taxon>
        <taxon>Sedentaria</taxon>
        <taxon>Canalipalpata</taxon>
        <taxon>Sabellida</taxon>
        <taxon>Oweniida</taxon>
        <taxon>Oweniidae</taxon>
        <taxon>Owenia</taxon>
    </lineage>
</organism>
<feature type="region of interest" description="Disordered" evidence="6">
    <location>
        <begin position="414"/>
        <end position="441"/>
    </location>
</feature>
<evidence type="ECO:0000259" key="7">
    <source>
        <dbReference type="PROSITE" id="PS50089"/>
    </source>
</evidence>
<evidence type="ECO:0000259" key="8">
    <source>
        <dbReference type="PROSITE" id="PS50119"/>
    </source>
</evidence>
<gene>
    <name evidence="9" type="ORF">OFUS_LOCUS1853</name>
</gene>
<feature type="coiled-coil region" evidence="5">
    <location>
        <begin position="149"/>
        <end position="176"/>
    </location>
</feature>
<evidence type="ECO:0000256" key="5">
    <source>
        <dbReference type="SAM" id="Coils"/>
    </source>
</evidence>
<dbReference type="Gene3D" id="3.30.160.60">
    <property type="entry name" value="Classic Zinc Finger"/>
    <property type="match status" value="1"/>
</dbReference>
<evidence type="ECO:0000313" key="9">
    <source>
        <dbReference type="EMBL" id="CAH1774374.1"/>
    </source>
</evidence>
<protein>
    <submittedName>
        <fullName evidence="9">Uncharacterized protein</fullName>
    </submittedName>
</protein>
<proteinExistence type="predicted"/>
<keyword evidence="1" id="KW-0479">Metal-binding</keyword>
<dbReference type="PANTHER" id="PTHR25462">
    <property type="entry name" value="BONUS, ISOFORM C-RELATED"/>
    <property type="match status" value="1"/>
</dbReference>
<dbReference type="Gene3D" id="3.30.40.10">
    <property type="entry name" value="Zinc/RING finger domain, C3HC4 (zinc finger)"/>
    <property type="match status" value="1"/>
</dbReference>
<evidence type="ECO:0000313" key="10">
    <source>
        <dbReference type="Proteomes" id="UP000749559"/>
    </source>
</evidence>
<dbReference type="GO" id="GO:0008270">
    <property type="term" value="F:zinc ion binding"/>
    <property type="evidence" value="ECO:0007669"/>
    <property type="project" value="UniProtKB-KW"/>
</dbReference>
<dbReference type="SMART" id="SM00184">
    <property type="entry name" value="RING"/>
    <property type="match status" value="1"/>
</dbReference>
<evidence type="ECO:0000256" key="2">
    <source>
        <dbReference type="ARBA" id="ARBA00022771"/>
    </source>
</evidence>
<dbReference type="PROSITE" id="PS50089">
    <property type="entry name" value="ZF_RING_2"/>
    <property type="match status" value="1"/>
</dbReference>
<feature type="domain" description="RING-type" evidence="7">
    <location>
        <begin position="18"/>
        <end position="61"/>
    </location>
</feature>
<dbReference type="OrthoDB" id="111250at2759"/>
<dbReference type="Proteomes" id="UP000749559">
    <property type="component" value="Unassembled WGS sequence"/>
</dbReference>
<feature type="region of interest" description="Disordered" evidence="6">
    <location>
        <begin position="318"/>
        <end position="344"/>
    </location>
</feature>
<comment type="caution">
    <text evidence="9">The sequence shown here is derived from an EMBL/GenBank/DDBJ whole genome shotgun (WGS) entry which is preliminary data.</text>
</comment>
<evidence type="ECO:0000256" key="6">
    <source>
        <dbReference type="SAM" id="MobiDB-lite"/>
    </source>
</evidence>
<dbReference type="AlphaFoldDB" id="A0A8S4N0Q7"/>
<dbReference type="Pfam" id="PF00643">
    <property type="entry name" value="zf-B_box"/>
    <property type="match status" value="1"/>
</dbReference>
<feature type="compositionally biased region" description="Low complexity" evidence="6">
    <location>
        <begin position="379"/>
        <end position="390"/>
    </location>
</feature>
<dbReference type="InterPro" id="IPR000315">
    <property type="entry name" value="Znf_B-box"/>
</dbReference>
<keyword evidence="3" id="KW-0862">Zinc</keyword>
<dbReference type="Pfam" id="PF00097">
    <property type="entry name" value="zf-C3HC4"/>
    <property type="match status" value="1"/>
</dbReference>
<feature type="compositionally biased region" description="Basic and acidic residues" evidence="6">
    <location>
        <begin position="427"/>
        <end position="436"/>
    </location>
</feature>
<name>A0A8S4N0Q7_OWEFU</name>
<dbReference type="InterPro" id="IPR013083">
    <property type="entry name" value="Znf_RING/FYVE/PHD"/>
</dbReference>
<dbReference type="PROSITE" id="PS50119">
    <property type="entry name" value="ZF_BBOX"/>
    <property type="match status" value="1"/>
</dbReference>